<reference evidence="3" key="1">
    <citation type="submission" date="2024-04" db="EMBL/GenBank/DDBJ databases">
        <title>Phylogenomic analyses of a clade within the roseobacter group suggest taxonomic reassignments of species of the genera Aestuariivita, Citreicella, Loktanella, Nautella, Pelagibaca, Ruegeria, Thalassobius, Thiobacimonas and Tropicibacter, and the proposal o.</title>
        <authorList>
            <person name="Jeon C.O."/>
        </authorList>
    </citation>
    <scope>NUCLEOTIDE SEQUENCE [LARGE SCALE GENOMIC DNA]</scope>
    <source>
        <strain evidence="3">SS1-5</strain>
    </source>
</reference>
<dbReference type="AlphaFoldDB" id="A0AAN0M8I4"/>
<organism evidence="2 3">
    <name type="scientific">Yoonia rhodophyticola</name>
    <dbReference type="NCBI Taxonomy" id="3137370"/>
    <lineage>
        <taxon>Bacteria</taxon>
        <taxon>Pseudomonadati</taxon>
        <taxon>Pseudomonadota</taxon>
        <taxon>Alphaproteobacteria</taxon>
        <taxon>Rhodobacterales</taxon>
        <taxon>Paracoccaceae</taxon>
        <taxon>Yoonia</taxon>
    </lineage>
</organism>
<evidence type="ECO:0008006" key="4">
    <source>
        <dbReference type="Google" id="ProtNLM"/>
    </source>
</evidence>
<name>A0AAN0M8I4_9RHOB</name>
<feature type="region of interest" description="Disordered" evidence="1">
    <location>
        <begin position="353"/>
        <end position="416"/>
    </location>
</feature>
<feature type="compositionally biased region" description="Basic and acidic residues" evidence="1">
    <location>
        <begin position="363"/>
        <end position="394"/>
    </location>
</feature>
<evidence type="ECO:0000313" key="3">
    <source>
        <dbReference type="Proteomes" id="UP001470809"/>
    </source>
</evidence>
<feature type="compositionally biased region" description="Basic and acidic residues" evidence="1">
    <location>
        <begin position="299"/>
        <end position="315"/>
    </location>
</feature>
<feature type="compositionally biased region" description="Acidic residues" evidence="1">
    <location>
        <begin position="106"/>
        <end position="130"/>
    </location>
</feature>
<sequence>MKTVVAYFHELAGHERFMDMEPQAPDLDTLSALVVEEDGAPVAAEMTDEGVSLRINRPDEDAAARPSLRLTPRREPLVVHQDDILSADDDQDAPDVAAEHDATEMQAEDDAEAAEALTDEDATEAEEIDYVDNASAEQEPVPATDDSAEDDTETPFYDPATEQAASDQDDSVAAKLQRIRSLVGRAPSAAPAANTDQPDMAATPASVSRESVVDRLTALTGATPKRDEPETEDLVDDFDFKAEDASPLVLSNAEDSDEVDEEDADVATEDTPGEVEETTADEAVTDEAEDDDFDIVSAAKDEVARRRENLSKRENLPQNDDDAMSQIMSRADEKLNEPEGRRHRDAFAQLRAAVAATEAARQLGDKTEPADPKDAFREDLNEVQRDDDTAEADKGGAPLKLVPTQRVEDDTPSQPADRLRQIAAVKEVDTDQPEGFAEFATAHGATELGDLLEAAAAYIAYVEGEEDFSRPQVMKKVQLAAADEFSREDGLRSFGRLLRQSRIIKLSNGRFRVSEDTRFRPGTDKVAQG</sequence>
<accession>A0AAN0M8I4</accession>
<feature type="compositionally biased region" description="Low complexity" evidence="1">
    <location>
        <begin position="163"/>
        <end position="174"/>
    </location>
</feature>
<protein>
    <recommendedName>
        <fullName evidence="4">Lipoprotein</fullName>
    </recommendedName>
</protein>
<feature type="region of interest" description="Disordered" evidence="1">
    <location>
        <begin position="84"/>
        <end position="325"/>
    </location>
</feature>
<dbReference type="KEGG" id="yrh:AABB31_18410"/>
<dbReference type="Proteomes" id="UP001470809">
    <property type="component" value="Chromosome"/>
</dbReference>
<reference evidence="2 3" key="2">
    <citation type="submission" date="2024-08" db="EMBL/GenBank/DDBJ databases">
        <title>Phylogenomic analyses of a clade within the roseobacter group suggest taxonomic reassignments of species of the genera Aestuariivita, Citreicella, Loktanella, Nautella, Pelagibaca, Ruegeria, Thalassobius, Thiobacimonas and Tropicibacter, and the proposal o.</title>
        <authorList>
            <person name="Jeon C.O."/>
        </authorList>
    </citation>
    <scope>NUCLEOTIDE SEQUENCE [LARGE SCALE GENOMIC DNA]</scope>
    <source>
        <strain evidence="2 3">SS1-5</strain>
    </source>
</reference>
<gene>
    <name evidence="2" type="ORF">AABB31_18410</name>
</gene>
<proteinExistence type="predicted"/>
<dbReference type="EMBL" id="CP151767">
    <property type="protein sequence ID" value="WZU66935.2"/>
    <property type="molecule type" value="Genomic_DNA"/>
</dbReference>
<evidence type="ECO:0000313" key="2">
    <source>
        <dbReference type="EMBL" id="WZU66935.2"/>
    </source>
</evidence>
<keyword evidence="3" id="KW-1185">Reference proteome</keyword>
<evidence type="ECO:0000256" key="1">
    <source>
        <dbReference type="SAM" id="MobiDB-lite"/>
    </source>
</evidence>
<feature type="compositionally biased region" description="Acidic residues" evidence="1">
    <location>
        <begin position="254"/>
        <end position="294"/>
    </location>
</feature>
<dbReference type="RefSeq" id="WP_373635298.1">
    <property type="nucleotide sequence ID" value="NZ_CP151767.2"/>
</dbReference>